<sequence length="119" mass="13266">MRVHHYDLYRLRDASEIEAMVDLEESAESAVSVLEWSERLGRLTPETRLEVRVRAIGAGERACGEVVDDSGETASEEGDEEGEEEEEETDAAYVDVAARSFRFVGFGGDWADRIARISP</sequence>
<dbReference type="InterPro" id="IPR027417">
    <property type="entry name" value="P-loop_NTPase"/>
</dbReference>
<evidence type="ECO:0000313" key="2">
    <source>
        <dbReference type="EMBL" id="ABO97931.1"/>
    </source>
</evidence>
<feature type="compositionally biased region" description="Acidic residues" evidence="1">
    <location>
        <begin position="66"/>
        <end position="90"/>
    </location>
</feature>
<accession>A4S321</accession>
<evidence type="ECO:0008006" key="4">
    <source>
        <dbReference type="Google" id="ProtNLM"/>
    </source>
</evidence>
<organism evidence="2 3">
    <name type="scientific">Ostreococcus lucimarinus (strain CCE9901)</name>
    <dbReference type="NCBI Taxonomy" id="436017"/>
    <lineage>
        <taxon>Eukaryota</taxon>
        <taxon>Viridiplantae</taxon>
        <taxon>Chlorophyta</taxon>
        <taxon>Mamiellophyceae</taxon>
        <taxon>Mamiellales</taxon>
        <taxon>Bathycoccaceae</taxon>
        <taxon>Ostreococcus</taxon>
    </lineage>
</organism>
<gene>
    <name evidence="2" type="ORF">OSTLU_33647</name>
</gene>
<proteinExistence type="predicted"/>
<dbReference type="EMBL" id="CP000589">
    <property type="protein sequence ID" value="ABO97931.1"/>
    <property type="molecule type" value="Genomic_DNA"/>
</dbReference>
<protein>
    <recommendedName>
        <fullName evidence="4">tRNA threonylcarbamoyladenosine biosynthesis protein TsaE</fullName>
    </recommendedName>
</protein>
<feature type="region of interest" description="Disordered" evidence="1">
    <location>
        <begin position="63"/>
        <end position="90"/>
    </location>
</feature>
<dbReference type="RefSeq" id="XP_001419638.1">
    <property type="nucleotide sequence ID" value="XM_001419601.1"/>
</dbReference>
<dbReference type="InterPro" id="IPR003442">
    <property type="entry name" value="T6A_TsaE"/>
</dbReference>
<dbReference type="Gene3D" id="3.40.50.300">
    <property type="entry name" value="P-loop containing nucleotide triphosphate hydrolases"/>
    <property type="match status" value="1"/>
</dbReference>
<dbReference type="STRING" id="436017.A4S321"/>
<dbReference type="KEGG" id="olu:OSTLU_33647"/>
<dbReference type="GeneID" id="5003844"/>
<dbReference type="Pfam" id="PF02367">
    <property type="entry name" value="TsaE"/>
    <property type="match status" value="1"/>
</dbReference>
<reference evidence="2 3" key="1">
    <citation type="journal article" date="2007" name="Proc. Natl. Acad. Sci. U.S.A.">
        <title>The tiny eukaryote Ostreococcus provides genomic insights into the paradox of plankton speciation.</title>
        <authorList>
            <person name="Palenik B."/>
            <person name="Grimwood J."/>
            <person name="Aerts A."/>
            <person name="Rouze P."/>
            <person name="Salamov A."/>
            <person name="Putnam N."/>
            <person name="Dupont C."/>
            <person name="Jorgensen R."/>
            <person name="Derelle E."/>
            <person name="Rombauts S."/>
            <person name="Zhou K."/>
            <person name="Otillar R."/>
            <person name="Merchant S.S."/>
            <person name="Podell S."/>
            <person name="Gaasterland T."/>
            <person name="Napoli C."/>
            <person name="Gendler K."/>
            <person name="Manuell A."/>
            <person name="Tai V."/>
            <person name="Vallon O."/>
            <person name="Piganeau G."/>
            <person name="Jancek S."/>
            <person name="Heijde M."/>
            <person name="Jabbari K."/>
            <person name="Bowler C."/>
            <person name="Lohr M."/>
            <person name="Robbens S."/>
            <person name="Werner G."/>
            <person name="Dubchak I."/>
            <person name="Pazour G.J."/>
            <person name="Ren Q."/>
            <person name="Paulsen I."/>
            <person name="Delwiche C."/>
            <person name="Schmutz J."/>
            <person name="Rokhsar D."/>
            <person name="Van de Peer Y."/>
            <person name="Moreau H."/>
            <person name="Grigoriev I.V."/>
        </authorList>
    </citation>
    <scope>NUCLEOTIDE SEQUENCE [LARGE SCALE GENOMIC DNA]</scope>
    <source>
        <strain evidence="2 3">CCE9901</strain>
    </source>
</reference>
<keyword evidence="3" id="KW-1185">Reference proteome</keyword>
<name>A4S321_OSTLU</name>
<dbReference type="AlphaFoldDB" id="A4S321"/>
<evidence type="ECO:0000256" key="1">
    <source>
        <dbReference type="SAM" id="MobiDB-lite"/>
    </source>
</evidence>
<dbReference type="Proteomes" id="UP000001568">
    <property type="component" value="Chromosome 9"/>
</dbReference>
<dbReference type="Gramene" id="ABO97931">
    <property type="protein sequence ID" value="ABO97931"/>
    <property type="gene ID" value="OSTLU_33647"/>
</dbReference>
<dbReference type="GO" id="GO:0002949">
    <property type="term" value="P:tRNA threonylcarbamoyladenosine modification"/>
    <property type="evidence" value="ECO:0007669"/>
    <property type="project" value="InterPro"/>
</dbReference>
<dbReference type="HOGENOM" id="CLU_2065428_0_0_1"/>
<evidence type="ECO:0000313" key="3">
    <source>
        <dbReference type="Proteomes" id="UP000001568"/>
    </source>
</evidence>